<dbReference type="AlphaFoldDB" id="A0A9R1VI51"/>
<feature type="domain" description="Reverse transcriptase/retrotransposon-derived protein RNase H-like" evidence="1">
    <location>
        <begin position="39"/>
        <end position="123"/>
    </location>
</feature>
<dbReference type="SUPFAM" id="SSF56672">
    <property type="entry name" value="DNA/RNA polymerases"/>
    <property type="match status" value="1"/>
</dbReference>
<comment type="caution">
    <text evidence="2">The sequence shown here is derived from an EMBL/GenBank/DDBJ whole genome shotgun (WGS) entry which is preliminary data.</text>
</comment>
<dbReference type="PANTHER" id="PTHR48475:SF2">
    <property type="entry name" value="RIBONUCLEASE H"/>
    <property type="match status" value="1"/>
</dbReference>
<evidence type="ECO:0000313" key="3">
    <source>
        <dbReference type="Proteomes" id="UP000235145"/>
    </source>
</evidence>
<dbReference type="PANTHER" id="PTHR48475">
    <property type="entry name" value="RIBONUCLEASE H"/>
    <property type="match status" value="1"/>
</dbReference>
<name>A0A9R1VI51_LACSA</name>
<keyword evidence="3" id="KW-1185">Reference proteome</keyword>
<dbReference type="InterPro" id="IPR043502">
    <property type="entry name" value="DNA/RNA_pol_sf"/>
</dbReference>
<protein>
    <recommendedName>
        <fullName evidence="1">Reverse transcriptase/retrotransposon-derived protein RNase H-like domain-containing protein</fullName>
    </recommendedName>
</protein>
<organism evidence="2 3">
    <name type="scientific">Lactuca sativa</name>
    <name type="common">Garden lettuce</name>
    <dbReference type="NCBI Taxonomy" id="4236"/>
    <lineage>
        <taxon>Eukaryota</taxon>
        <taxon>Viridiplantae</taxon>
        <taxon>Streptophyta</taxon>
        <taxon>Embryophyta</taxon>
        <taxon>Tracheophyta</taxon>
        <taxon>Spermatophyta</taxon>
        <taxon>Magnoliopsida</taxon>
        <taxon>eudicotyledons</taxon>
        <taxon>Gunneridae</taxon>
        <taxon>Pentapetalae</taxon>
        <taxon>asterids</taxon>
        <taxon>campanulids</taxon>
        <taxon>Asterales</taxon>
        <taxon>Asteraceae</taxon>
        <taxon>Cichorioideae</taxon>
        <taxon>Cichorieae</taxon>
        <taxon>Lactucinae</taxon>
        <taxon>Lactuca</taxon>
    </lineage>
</organism>
<reference evidence="2 3" key="1">
    <citation type="journal article" date="2017" name="Nat. Commun.">
        <title>Genome assembly with in vitro proximity ligation data and whole-genome triplication in lettuce.</title>
        <authorList>
            <person name="Reyes-Chin-Wo S."/>
            <person name="Wang Z."/>
            <person name="Yang X."/>
            <person name="Kozik A."/>
            <person name="Arikit S."/>
            <person name="Song C."/>
            <person name="Xia L."/>
            <person name="Froenicke L."/>
            <person name="Lavelle D.O."/>
            <person name="Truco M.J."/>
            <person name="Xia R."/>
            <person name="Zhu S."/>
            <person name="Xu C."/>
            <person name="Xu H."/>
            <person name="Xu X."/>
            <person name="Cox K."/>
            <person name="Korf I."/>
            <person name="Meyers B.C."/>
            <person name="Michelmore R.W."/>
        </authorList>
    </citation>
    <scope>NUCLEOTIDE SEQUENCE [LARGE SCALE GENOMIC DNA]</scope>
    <source>
        <strain evidence="3">cv. Salinas</strain>
        <tissue evidence="2">Seedlings</tissue>
    </source>
</reference>
<sequence>MKKVQSLNGKLPALGRFLTKSVDHTLPFFLSRRLLRNEKKCLRDLPTSTSPNTGETLTIYLSASQEVISVRLLAEREKKNILVYFISRVLQGAEKNYSIAEKLVLSLVYVARWLRWYFLAHPILLITNQPMKQIMMQPERSVYKPRASIKGEALADFLTEMSNDLKYPLVPTDDNINHL</sequence>
<accession>A0A9R1VI51</accession>
<dbReference type="EMBL" id="NBSK02000005">
    <property type="protein sequence ID" value="KAJ0207682.1"/>
    <property type="molecule type" value="Genomic_DNA"/>
</dbReference>
<evidence type="ECO:0000313" key="2">
    <source>
        <dbReference type="EMBL" id="KAJ0207682.1"/>
    </source>
</evidence>
<evidence type="ECO:0000259" key="1">
    <source>
        <dbReference type="Pfam" id="PF17919"/>
    </source>
</evidence>
<dbReference type="InterPro" id="IPR041577">
    <property type="entry name" value="RT_RNaseH_2"/>
</dbReference>
<dbReference type="Proteomes" id="UP000235145">
    <property type="component" value="Unassembled WGS sequence"/>
</dbReference>
<gene>
    <name evidence="2" type="ORF">LSAT_V11C500259300</name>
</gene>
<dbReference type="Pfam" id="PF17919">
    <property type="entry name" value="RT_RNaseH_2"/>
    <property type="match status" value="1"/>
</dbReference>
<proteinExistence type="predicted"/>